<evidence type="ECO:0000256" key="7">
    <source>
        <dbReference type="SAM" id="MobiDB-lite"/>
    </source>
</evidence>
<name>A0A183AAM4_9TREM</name>
<keyword evidence="4" id="KW-0547">Nucleotide-binding</keyword>
<dbReference type="WBParaSite" id="ECPE_0000401601-mRNA-1">
    <property type="protein sequence ID" value="ECPE_0000401601-mRNA-1"/>
    <property type="gene ID" value="ECPE_0000401601"/>
</dbReference>
<dbReference type="Proteomes" id="UP000272942">
    <property type="component" value="Unassembled WGS sequence"/>
</dbReference>
<keyword evidence="3" id="KW-0507">mRNA processing</keyword>
<organism evidence="11">
    <name type="scientific">Echinostoma caproni</name>
    <dbReference type="NCBI Taxonomy" id="27848"/>
    <lineage>
        <taxon>Eukaryota</taxon>
        <taxon>Metazoa</taxon>
        <taxon>Spiralia</taxon>
        <taxon>Lophotrochozoa</taxon>
        <taxon>Platyhelminthes</taxon>
        <taxon>Trematoda</taxon>
        <taxon>Digenea</taxon>
        <taxon>Plagiorchiida</taxon>
        <taxon>Echinostomata</taxon>
        <taxon>Echinostomatoidea</taxon>
        <taxon>Echinostomatidae</taxon>
        <taxon>Echinostoma</taxon>
    </lineage>
</organism>
<dbReference type="OrthoDB" id="204958at2759"/>
<evidence type="ECO:0000313" key="9">
    <source>
        <dbReference type="EMBL" id="VDP71319.1"/>
    </source>
</evidence>
<dbReference type="InterPro" id="IPR041332">
    <property type="entry name" value="Pan3_CK"/>
</dbReference>
<comment type="subcellular location">
    <subcellularLocation>
        <location evidence="1">Cytoplasm</location>
    </subcellularLocation>
</comment>
<evidence type="ECO:0000313" key="10">
    <source>
        <dbReference type="Proteomes" id="UP000272942"/>
    </source>
</evidence>
<dbReference type="InterPro" id="IPR030844">
    <property type="entry name" value="PAN3"/>
</dbReference>
<dbReference type="SUPFAM" id="SSF56112">
    <property type="entry name" value="Protein kinase-like (PK-like)"/>
    <property type="match status" value="1"/>
</dbReference>
<sequence>MNSDACTAFLLNRFGGTGDTGYSIDGSNASDGHSPLSGTSNTNPLDRLLSIPPHSFSSLLPSSLPSAAQSAFQSHTVANASLNQPPVDSASSLGRDMPGLGTEDKLNSLNPLRSAFATSHYYSNQQLENTRQLQSSGSLKTAAWILVPPVPETTAAHMRTGRVHELKSRACSDRVFNPSYMDRELKQVLHNKIQACLFTIDETIAETWSPRFNRPMLLRRVVLPETQEAALSPDAYYLAKQLADLDHPGIVGFRDIFFTNAFDDNSAVVVYEFIPCSSTLQQTHMSDPMKLTSFSSPFNVSRTVRPHSSLKSAPSDLGMLPETTVWSYLVQLTHALRFIHQQVHRACGILDPTKVLIQDGTRLRINCFGLKDILFHGAQDPNVAEDQAADFVQLGKLILGVACGTAEAIQTSQRATSFNLLQRTYRPELVTLIRSLISGQITGVDQLTRATAPFAYDQLTRVTDHSDFLERQLFLGMECDRLFRLVTKLLSIVERTDFSFFVHSPNNLSIVSRSSASPDWSETGDRYMLKLFRDFLFHQTDQLGAPYLDLAHVISALNKVEAGSTERLCLVSRDSQNVIIVTYAEVKHWLDSSFNHLVERHRQSRCDLQIAQQRDARQQQQQQQQQQQAASNNPEQTDPGVSDRRIDGDPTNEQ</sequence>
<keyword evidence="2" id="KW-0963">Cytoplasm</keyword>
<gene>
    <name evidence="9" type="ORF">ECPE_LOCUS4009</name>
</gene>
<evidence type="ECO:0000256" key="6">
    <source>
        <dbReference type="ARBA" id="ARBA00023054"/>
    </source>
</evidence>
<dbReference type="Gene3D" id="1.10.287.3700">
    <property type="match status" value="1"/>
</dbReference>
<dbReference type="GO" id="GO:0031251">
    <property type="term" value="C:PAN complex"/>
    <property type="evidence" value="ECO:0007669"/>
    <property type="project" value="InterPro"/>
</dbReference>
<reference evidence="9 10" key="2">
    <citation type="submission" date="2018-11" db="EMBL/GenBank/DDBJ databases">
        <authorList>
            <consortium name="Pathogen Informatics"/>
        </authorList>
    </citation>
    <scope>NUCLEOTIDE SEQUENCE [LARGE SCALE GENOMIC DNA]</scope>
    <source>
        <strain evidence="9 10">Egypt</strain>
    </source>
</reference>
<dbReference type="AlphaFoldDB" id="A0A183AAM4"/>
<reference evidence="11" key="1">
    <citation type="submission" date="2016-06" db="UniProtKB">
        <authorList>
            <consortium name="WormBaseParasite"/>
        </authorList>
    </citation>
    <scope>IDENTIFICATION</scope>
</reference>
<evidence type="ECO:0000256" key="1">
    <source>
        <dbReference type="ARBA" id="ARBA00004496"/>
    </source>
</evidence>
<protein>
    <submittedName>
        <fullName evidence="11">Pan3_PK domain-containing protein</fullName>
    </submittedName>
</protein>
<feature type="compositionally biased region" description="Polar residues" evidence="7">
    <location>
        <begin position="25"/>
        <end position="44"/>
    </location>
</feature>
<keyword evidence="6" id="KW-0175">Coiled coil</keyword>
<feature type="region of interest" description="Disordered" evidence="7">
    <location>
        <begin position="80"/>
        <end position="105"/>
    </location>
</feature>
<dbReference type="GO" id="GO:0006397">
    <property type="term" value="P:mRNA processing"/>
    <property type="evidence" value="ECO:0007669"/>
    <property type="project" value="UniProtKB-KW"/>
</dbReference>
<dbReference type="Gene3D" id="1.20.5.5160">
    <property type="match status" value="1"/>
</dbReference>
<evidence type="ECO:0000259" key="8">
    <source>
        <dbReference type="Pfam" id="PF18101"/>
    </source>
</evidence>
<evidence type="ECO:0000256" key="4">
    <source>
        <dbReference type="ARBA" id="ARBA00022741"/>
    </source>
</evidence>
<evidence type="ECO:0000256" key="2">
    <source>
        <dbReference type="ARBA" id="ARBA00022490"/>
    </source>
</evidence>
<accession>A0A183AAM4</accession>
<feature type="region of interest" description="Disordered" evidence="7">
    <location>
        <begin position="611"/>
        <end position="654"/>
    </location>
</feature>
<dbReference type="PANTHER" id="PTHR12272">
    <property type="entry name" value="DEADENYLATION COMPLEX SUBUNIT PAN3"/>
    <property type="match status" value="1"/>
</dbReference>
<dbReference type="GO" id="GO:0000932">
    <property type="term" value="C:P-body"/>
    <property type="evidence" value="ECO:0007669"/>
    <property type="project" value="TreeGrafter"/>
</dbReference>
<dbReference type="EMBL" id="UZAN01040898">
    <property type="protein sequence ID" value="VDP71319.1"/>
    <property type="molecule type" value="Genomic_DNA"/>
</dbReference>
<dbReference type="Pfam" id="PF18101">
    <property type="entry name" value="Pan3_CK"/>
    <property type="match status" value="1"/>
</dbReference>
<feature type="compositionally biased region" description="Polar residues" evidence="7">
    <location>
        <begin position="80"/>
        <end position="92"/>
    </location>
</feature>
<feature type="domain" description="Pan3 C-terminal knob" evidence="8">
    <location>
        <begin position="445"/>
        <end position="597"/>
    </location>
</feature>
<evidence type="ECO:0000256" key="3">
    <source>
        <dbReference type="ARBA" id="ARBA00022664"/>
    </source>
</evidence>
<dbReference type="PANTHER" id="PTHR12272:SF11">
    <property type="entry name" value="PAN2-PAN3 DEADENYLATION COMPLEX SUBUNIT PAN3"/>
    <property type="match status" value="1"/>
</dbReference>
<dbReference type="Gene3D" id="1.10.510.10">
    <property type="entry name" value="Transferase(Phosphotransferase) domain 1"/>
    <property type="match status" value="1"/>
</dbReference>
<feature type="region of interest" description="Disordered" evidence="7">
    <location>
        <begin position="25"/>
        <end position="48"/>
    </location>
</feature>
<keyword evidence="5" id="KW-0067">ATP-binding</keyword>
<dbReference type="GO" id="GO:0008143">
    <property type="term" value="F:poly(A) binding"/>
    <property type="evidence" value="ECO:0007669"/>
    <property type="project" value="TreeGrafter"/>
</dbReference>
<evidence type="ECO:0000313" key="11">
    <source>
        <dbReference type="WBParaSite" id="ECPE_0000401601-mRNA-1"/>
    </source>
</evidence>
<dbReference type="GO" id="GO:0000289">
    <property type="term" value="P:nuclear-transcribed mRNA poly(A) tail shortening"/>
    <property type="evidence" value="ECO:0007669"/>
    <property type="project" value="InterPro"/>
</dbReference>
<dbReference type="InterPro" id="IPR011009">
    <property type="entry name" value="Kinase-like_dom_sf"/>
</dbReference>
<keyword evidence="10" id="KW-1185">Reference proteome</keyword>
<evidence type="ECO:0000256" key="5">
    <source>
        <dbReference type="ARBA" id="ARBA00022840"/>
    </source>
</evidence>
<dbReference type="GO" id="GO:0005524">
    <property type="term" value="F:ATP binding"/>
    <property type="evidence" value="ECO:0007669"/>
    <property type="project" value="UniProtKB-KW"/>
</dbReference>
<feature type="compositionally biased region" description="Low complexity" evidence="7">
    <location>
        <begin position="611"/>
        <end position="630"/>
    </location>
</feature>
<proteinExistence type="predicted"/>